<dbReference type="InterPro" id="IPR027417">
    <property type="entry name" value="P-loop_NTPase"/>
</dbReference>
<dbReference type="SUPFAM" id="SSF52540">
    <property type="entry name" value="P-loop containing nucleoside triphosphate hydrolases"/>
    <property type="match status" value="1"/>
</dbReference>
<proteinExistence type="predicted"/>
<protein>
    <submittedName>
        <fullName evidence="2">ParA family protein</fullName>
    </submittedName>
</protein>
<dbReference type="Pfam" id="PF13614">
    <property type="entry name" value="AAA_31"/>
    <property type="match status" value="1"/>
</dbReference>
<evidence type="ECO:0000313" key="2">
    <source>
        <dbReference type="EMBL" id="QIU97128.1"/>
    </source>
</evidence>
<gene>
    <name evidence="2" type="ORF">BacF7301_24565</name>
</gene>
<dbReference type="Gene3D" id="3.40.50.300">
    <property type="entry name" value="P-loop containing nucleotide triphosphate hydrolases"/>
    <property type="match status" value="1"/>
</dbReference>
<dbReference type="AlphaFoldDB" id="A0A6H0KXE1"/>
<accession>A0A6H0KXE1</accession>
<organism evidence="2 3">
    <name type="scientific">Bacteroides faecium</name>
    <dbReference type="NCBI Taxonomy" id="2715212"/>
    <lineage>
        <taxon>Bacteria</taxon>
        <taxon>Pseudomonadati</taxon>
        <taxon>Bacteroidota</taxon>
        <taxon>Bacteroidia</taxon>
        <taxon>Bacteroidales</taxon>
        <taxon>Bacteroidaceae</taxon>
        <taxon>Bacteroides</taxon>
    </lineage>
</organism>
<dbReference type="KEGG" id="bfc:BacF7301_24565"/>
<evidence type="ECO:0000259" key="1">
    <source>
        <dbReference type="Pfam" id="PF13614"/>
    </source>
</evidence>
<dbReference type="EMBL" id="CP050831">
    <property type="protein sequence ID" value="QIU97128.1"/>
    <property type="molecule type" value="Genomic_DNA"/>
</dbReference>
<dbReference type="Proteomes" id="UP000501780">
    <property type="component" value="Chromosome"/>
</dbReference>
<name>A0A6H0KXE1_9BACE</name>
<dbReference type="RefSeq" id="WP_167966827.1">
    <property type="nucleotide sequence ID" value="NZ_CP050831.1"/>
</dbReference>
<dbReference type="InterPro" id="IPR025669">
    <property type="entry name" value="AAA_dom"/>
</dbReference>
<dbReference type="PANTHER" id="PTHR13696">
    <property type="entry name" value="P-LOOP CONTAINING NUCLEOSIDE TRIPHOSPHATE HYDROLASE"/>
    <property type="match status" value="1"/>
</dbReference>
<feature type="domain" description="AAA" evidence="1">
    <location>
        <begin position="1"/>
        <end position="222"/>
    </location>
</feature>
<dbReference type="InterPro" id="IPR050678">
    <property type="entry name" value="DNA_Partitioning_ATPase"/>
</dbReference>
<reference evidence="2 3" key="1">
    <citation type="submission" date="2020-03" db="EMBL/GenBank/DDBJ databases">
        <title>Genomic analysis of Bacteroides faecium CBA7301.</title>
        <authorList>
            <person name="Kim J."/>
            <person name="Roh S.W."/>
        </authorList>
    </citation>
    <scope>NUCLEOTIDE SEQUENCE [LARGE SCALE GENOMIC DNA]</scope>
    <source>
        <strain evidence="2 3">CBA7301</strain>
    </source>
</reference>
<dbReference type="PANTHER" id="PTHR13696:SF99">
    <property type="entry name" value="COBYRINIC ACID AC-DIAMIDE SYNTHASE"/>
    <property type="match status" value="1"/>
</dbReference>
<dbReference type="CDD" id="cd02042">
    <property type="entry name" value="ParAB_family"/>
    <property type="match status" value="1"/>
</dbReference>
<sequence length="366" mass="41790">MRVVSLFNNKGGVGKSTLAFHLSNILAERGHKVLMIDLDPQCNLTICGMNEELLHEIWREEDLFIDDFETAKQNKSQEELSDILSRTRTIHFLLKPTEDGQGDLSNLPPAYSVRTNLDLIPGRLTVYQYENKISERWSGAYSGDPLSIRTITKIRELAENYYSINNYDFIIIDTSPSLGALNKVIISMVDGFLIPALPDMFSSYGIRNIGNALNNWKKEFNTIYGLISEDKRLRFPENFVRFLGYTIYNAKKYSGNSPWDLALAHYNYAQEIPAIIEQCIDIDVRGHLSEEQARNPMGGTAVMHSHNTLPNMAQKYKLPIWAIPSCPNLDIEDKGTIMGNRKIYEATREKYIEFSDSFIERVNTLN</sequence>
<evidence type="ECO:0000313" key="3">
    <source>
        <dbReference type="Proteomes" id="UP000501780"/>
    </source>
</evidence>
<keyword evidence="3" id="KW-1185">Reference proteome</keyword>